<evidence type="ECO:0000256" key="1">
    <source>
        <dbReference type="ARBA" id="ARBA00004123"/>
    </source>
</evidence>
<proteinExistence type="predicted"/>
<dbReference type="EMBL" id="OV170227">
    <property type="protein sequence ID" value="CAH0728466.1"/>
    <property type="molecule type" value="Genomic_DNA"/>
</dbReference>
<dbReference type="PANTHER" id="PTHR31661:SF1">
    <property type="entry name" value="CDAN1-INTERACTING NUCLEASE 1"/>
    <property type="match status" value="1"/>
</dbReference>
<evidence type="ECO:0000256" key="2">
    <source>
        <dbReference type="ARBA" id="ARBA00004496"/>
    </source>
</evidence>
<protein>
    <recommendedName>
        <fullName evidence="5">CDAN1-interacting nuclease 1</fullName>
    </recommendedName>
</protein>
<name>A0A8J9UXW4_9NEOP</name>
<evidence type="ECO:0000313" key="6">
    <source>
        <dbReference type="EMBL" id="CAH0728466.1"/>
    </source>
</evidence>
<evidence type="ECO:0000256" key="3">
    <source>
        <dbReference type="ARBA" id="ARBA00022490"/>
    </source>
</evidence>
<gene>
    <name evidence="6" type="ORF">BINO364_LOCUS13677</name>
</gene>
<dbReference type="GO" id="GO:0005737">
    <property type="term" value="C:cytoplasm"/>
    <property type="evidence" value="ECO:0007669"/>
    <property type="project" value="UniProtKB-SubCell"/>
</dbReference>
<dbReference type="PANTHER" id="PTHR31661">
    <property type="entry name" value="SIMILAR TO CDNA SEQUENCE BC052040"/>
    <property type="match status" value="1"/>
</dbReference>
<sequence length="280" mass="32650">MPEIKPMSIKVYNSIVKDFNKITSFSRKSENELKKKYKEVLPPTLGSVISLLVQRSMKQSYRKSPVISSKYYDLYEELMKEKNKGEVILKLADSQGISPALFVRSLLQNVTPDSTMVKKYLKDTTLIENKDLAYQVFLGIMNDNQYGPYADIIKQSIGLEYELRLERELRVMNISFSDENVLRLRGYDKTPDFKLDVPIAVDDFIVNWIESKALFGDEENHLGYLKEQLVCYWNRFGPGLVIYWFGYLETLDAMPEVNNMFILRTKFPDKSSITQYKIDF</sequence>
<dbReference type="GO" id="GO:0005634">
    <property type="term" value="C:nucleus"/>
    <property type="evidence" value="ECO:0007669"/>
    <property type="project" value="UniProtKB-SubCell"/>
</dbReference>
<evidence type="ECO:0000313" key="7">
    <source>
        <dbReference type="Proteomes" id="UP000838878"/>
    </source>
</evidence>
<keyword evidence="7" id="KW-1185">Reference proteome</keyword>
<dbReference type="AlphaFoldDB" id="A0A8J9UXW4"/>
<comment type="subcellular location">
    <subcellularLocation>
        <location evidence="2">Cytoplasm</location>
    </subcellularLocation>
    <subcellularLocation>
        <location evidence="1">Nucleus</location>
    </subcellularLocation>
</comment>
<dbReference type="OrthoDB" id="1272at2759"/>
<evidence type="ECO:0000256" key="5">
    <source>
        <dbReference type="ARBA" id="ARBA00023480"/>
    </source>
</evidence>
<dbReference type="Proteomes" id="UP000838878">
    <property type="component" value="Chromosome 7"/>
</dbReference>
<feature type="non-terminal residue" evidence="6">
    <location>
        <position position="280"/>
    </location>
</feature>
<accession>A0A8J9UXW4</accession>
<keyword evidence="4" id="KW-0539">Nucleus</keyword>
<evidence type="ECO:0000256" key="4">
    <source>
        <dbReference type="ARBA" id="ARBA00023242"/>
    </source>
</evidence>
<dbReference type="Pfam" id="PF14811">
    <property type="entry name" value="TPD"/>
    <property type="match status" value="1"/>
</dbReference>
<keyword evidence="3" id="KW-0963">Cytoplasm</keyword>
<organism evidence="6 7">
    <name type="scientific">Brenthis ino</name>
    <name type="common">lesser marbled fritillary</name>
    <dbReference type="NCBI Taxonomy" id="405034"/>
    <lineage>
        <taxon>Eukaryota</taxon>
        <taxon>Metazoa</taxon>
        <taxon>Ecdysozoa</taxon>
        <taxon>Arthropoda</taxon>
        <taxon>Hexapoda</taxon>
        <taxon>Insecta</taxon>
        <taxon>Pterygota</taxon>
        <taxon>Neoptera</taxon>
        <taxon>Endopterygota</taxon>
        <taxon>Lepidoptera</taxon>
        <taxon>Glossata</taxon>
        <taxon>Ditrysia</taxon>
        <taxon>Papilionoidea</taxon>
        <taxon>Nymphalidae</taxon>
        <taxon>Heliconiinae</taxon>
        <taxon>Argynnini</taxon>
        <taxon>Brenthis</taxon>
    </lineage>
</organism>
<dbReference type="InterPro" id="IPR029404">
    <property type="entry name" value="CDIN1"/>
</dbReference>
<reference evidence="6" key="1">
    <citation type="submission" date="2021-12" db="EMBL/GenBank/DDBJ databases">
        <authorList>
            <person name="Martin H S."/>
        </authorList>
    </citation>
    <scope>NUCLEOTIDE SEQUENCE</scope>
</reference>